<reference evidence="1 2" key="1">
    <citation type="submission" date="2019-12" db="EMBL/GenBank/DDBJ databases">
        <title>Whole genome shotgun sequence of Streptomyces caniferus NBRC 15389.</title>
        <authorList>
            <person name="Ichikawa N."/>
            <person name="Kimura A."/>
            <person name="Kitahashi Y."/>
            <person name="Komaki H."/>
            <person name="Tamura T."/>
        </authorList>
    </citation>
    <scope>NUCLEOTIDE SEQUENCE [LARGE SCALE GENOMIC DNA]</scope>
    <source>
        <strain evidence="1 2">NBRC 15389</strain>
    </source>
</reference>
<comment type="caution">
    <text evidence="1">The sequence shown here is derived from an EMBL/GenBank/DDBJ whole genome shotgun (WGS) entry which is preliminary data.</text>
</comment>
<organism evidence="1 2">
    <name type="scientific">Streptomyces caniferus</name>
    <dbReference type="NCBI Taxonomy" id="285557"/>
    <lineage>
        <taxon>Bacteria</taxon>
        <taxon>Bacillati</taxon>
        <taxon>Actinomycetota</taxon>
        <taxon>Actinomycetes</taxon>
        <taxon>Kitasatosporales</taxon>
        <taxon>Streptomycetaceae</taxon>
        <taxon>Streptomyces</taxon>
    </lineage>
</organism>
<evidence type="ECO:0000313" key="1">
    <source>
        <dbReference type="EMBL" id="GFE08184.1"/>
    </source>
</evidence>
<protein>
    <submittedName>
        <fullName evidence="1">Uncharacterized protein</fullName>
    </submittedName>
</protein>
<dbReference type="Proteomes" id="UP000435837">
    <property type="component" value="Unassembled WGS sequence"/>
</dbReference>
<dbReference type="RefSeq" id="WP_159478803.1">
    <property type="nucleotide sequence ID" value="NZ_BAAATH010000078.1"/>
</dbReference>
<proteinExistence type="predicted"/>
<name>A0A640SBJ1_9ACTN</name>
<sequence length="69" mass="7881">MAGFTKHVSTYGFRLTFAESHWTDHDTLIEHLTHPVCGLVPKEDMRTCTCTCTCAFGERSCRIWFNGPE</sequence>
<dbReference type="EMBL" id="BLIN01000005">
    <property type="protein sequence ID" value="GFE08184.1"/>
    <property type="molecule type" value="Genomic_DNA"/>
</dbReference>
<dbReference type="AlphaFoldDB" id="A0A640SBJ1"/>
<accession>A0A640SBJ1</accession>
<dbReference type="OrthoDB" id="3979486at2"/>
<gene>
    <name evidence="1" type="ORF">Scani_44520</name>
</gene>
<evidence type="ECO:0000313" key="2">
    <source>
        <dbReference type="Proteomes" id="UP000435837"/>
    </source>
</evidence>
<dbReference type="GeneID" id="96633941"/>